<protein>
    <submittedName>
        <fullName evidence="4">Excalibur calcium-binding protein</fullName>
    </submittedName>
</protein>
<feature type="region of interest" description="Disordered" evidence="1">
    <location>
        <begin position="45"/>
        <end position="165"/>
    </location>
</feature>
<feature type="chain" id="PRO_5047101274" evidence="3">
    <location>
        <begin position="27"/>
        <end position="194"/>
    </location>
</feature>
<feature type="signal peptide" evidence="3">
    <location>
        <begin position="1"/>
        <end position="26"/>
    </location>
</feature>
<feature type="compositionally biased region" description="Basic and acidic residues" evidence="1">
    <location>
        <begin position="45"/>
        <end position="56"/>
    </location>
</feature>
<feature type="compositionally biased region" description="Pro residues" evidence="1">
    <location>
        <begin position="84"/>
        <end position="100"/>
    </location>
</feature>
<keyword evidence="2" id="KW-1133">Transmembrane helix</keyword>
<dbReference type="PRINTS" id="PR01217">
    <property type="entry name" value="PRICHEXTENSN"/>
</dbReference>
<evidence type="ECO:0000256" key="2">
    <source>
        <dbReference type="SAM" id="Phobius"/>
    </source>
</evidence>
<evidence type="ECO:0000256" key="1">
    <source>
        <dbReference type="SAM" id="MobiDB-lite"/>
    </source>
</evidence>
<name>A0ABU3K1M7_9ACTN</name>
<feature type="compositionally biased region" description="Low complexity" evidence="1">
    <location>
        <begin position="141"/>
        <end position="153"/>
    </location>
</feature>
<accession>A0ABU3K1M7</accession>
<feature type="compositionally biased region" description="Gly residues" evidence="1">
    <location>
        <begin position="154"/>
        <end position="163"/>
    </location>
</feature>
<dbReference type="RefSeq" id="WP_394309791.1">
    <property type="nucleotide sequence ID" value="NZ_JASKMA010000041.1"/>
</dbReference>
<evidence type="ECO:0000313" key="5">
    <source>
        <dbReference type="Proteomes" id="UP001249760"/>
    </source>
</evidence>
<evidence type="ECO:0000313" key="4">
    <source>
        <dbReference type="EMBL" id="MDT6988108.1"/>
    </source>
</evidence>
<comment type="caution">
    <text evidence="4">The sequence shown here is derived from an EMBL/GenBank/DDBJ whole genome shotgun (WGS) entry which is preliminary data.</text>
</comment>
<dbReference type="EMBL" id="JASKMA010000041">
    <property type="protein sequence ID" value="MDT6988108.1"/>
    <property type="molecule type" value="Genomic_DNA"/>
</dbReference>
<proteinExistence type="predicted"/>
<feature type="transmembrane region" description="Helical" evidence="2">
    <location>
        <begin position="171"/>
        <end position="189"/>
    </location>
</feature>
<feature type="compositionally biased region" description="Low complexity" evidence="1">
    <location>
        <begin position="101"/>
        <end position="119"/>
    </location>
</feature>
<organism evidence="4 5">
    <name type="scientific">Streptomyces lusitanus</name>
    <dbReference type="NCBI Taxonomy" id="68232"/>
    <lineage>
        <taxon>Bacteria</taxon>
        <taxon>Bacillati</taxon>
        <taxon>Actinomycetota</taxon>
        <taxon>Actinomycetes</taxon>
        <taxon>Kitasatosporales</taxon>
        <taxon>Streptomycetaceae</taxon>
        <taxon>Streptomyces</taxon>
    </lineage>
</organism>
<evidence type="ECO:0000256" key="3">
    <source>
        <dbReference type="SAM" id="SignalP"/>
    </source>
</evidence>
<reference evidence="4 5" key="1">
    <citation type="submission" date="2023-05" db="EMBL/GenBank/DDBJ databases">
        <title>Streptomyces fuscus sp. nov., a brown-black pigment producing actinomyces isolated from dry sand of Sea duck farm.</title>
        <authorList>
            <person name="Xie J."/>
            <person name="Shen N."/>
        </authorList>
    </citation>
    <scope>NUCLEOTIDE SEQUENCE [LARGE SCALE GENOMIC DNA]</scope>
    <source>
        <strain evidence="4 5">CGMCC 4.1745</strain>
    </source>
</reference>
<keyword evidence="2" id="KW-0812">Transmembrane</keyword>
<keyword evidence="2" id="KW-0472">Membrane</keyword>
<dbReference type="Proteomes" id="UP001249760">
    <property type="component" value="Unassembled WGS sequence"/>
</dbReference>
<sequence length="194" mass="20255">MRRRTGAIGTLIALAAIVPMADIAHAQDLDCGDFTYQEDAQTFFDMDRSDPHRLDEDAGPDDGIACERLPRRGLTSSTFRPAPTSRPPTSRPPTSRPPTAAPTRTPTVTASPTRTTAAPTRPPTVTPTASPTRPPSPTPTPTRTSAAPTPTRGVQGGLGGSSAGGPTNWDIGIGATFASGALLATGYVVRRRRT</sequence>
<gene>
    <name evidence="4" type="ORF">QNO04_32150</name>
</gene>
<keyword evidence="3" id="KW-0732">Signal</keyword>
<keyword evidence="5" id="KW-1185">Reference proteome</keyword>